<accession>A0A0F8ZJI4</accession>
<feature type="non-terminal residue" evidence="1">
    <location>
        <position position="1"/>
    </location>
</feature>
<dbReference type="SUPFAM" id="SSF48452">
    <property type="entry name" value="TPR-like"/>
    <property type="match status" value="1"/>
</dbReference>
<organism evidence="1">
    <name type="scientific">marine sediment metagenome</name>
    <dbReference type="NCBI Taxonomy" id="412755"/>
    <lineage>
        <taxon>unclassified sequences</taxon>
        <taxon>metagenomes</taxon>
        <taxon>ecological metagenomes</taxon>
    </lineage>
</organism>
<name>A0A0F8ZJI4_9ZZZZ</name>
<protein>
    <recommendedName>
        <fullName evidence="2">Tetratricopeptide repeat protein</fullName>
    </recommendedName>
</protein>
<proteinExistence type="predicted"/>
<comment type="caution">
    <text evidence="1">The sequence shown here is derived from an EMBL/GenBank/DDBJ whole genome shotgun (WGS) entry which is preliminary data.</text>
</comment>
<evidence type="ECO:0008006" key="2">
    <source>
        <dbReference type="Google" id="ProtNLM"/>
    </source>
</evidence>
<reference evidence="1" key="1">
    <citation type="journal article" date="2015" name="Nature">
        <title>Complex archaea that bridge the gap between prokaryotes and eukaryotes.</title>
        <authorList>
            <person name="Spang A."/>
            <person name="Saw J.H."/>
            <person name="Jorgensen S.L."/>
            <person name="Zaremba-Niedzwiedzka K."/>
            <person name="Martijn J."/>
            <person name="Lind A.E."/>
            <person name="van Eijk R."/>
            <person name="Schleper C."/>
            <person name="Guy L."/>
            <person name="Ettema T.J."/>
        </authorList>
    </citation>
    <scope>NUCLEOTIDE SEQUENCE</scope>
</reference>
<dbReference type="EMBL" id="LAZR01050951">
    <property type="protein sequence ID" value="KKK86210.1"/>
    <property type="molecule type" value="Genomic_DNA"/>
</dbReference>
<sequence length="191" mass="21504">SVAMMQETIDFAVQMQIDWSYFSAAIPLIGSEMATQLMDQGILHNGNIVDIIDNTDRNVRRYDTPEISAADLNDLIYDANIKVNFLNNYNMLAGNYERAIDMFTTIVLRNYPFHVVGLACRAYCFLGLGDVEAAKRDVAQISNMVETHAESKRQYRRYGKEIDKLLKDVAPVHNRQSLGGMGIGSKSRKTS</sequence>
<gene>
    <name evidence="1" type="ORF">LCGC14_2765510</name>
</gene>
<dbReference type="Gene3D" id="1.25.40.10">
    <property type="entry name" value="Tetratricopeptide repeat domain"/>
    <property type="match status" value="1"/>
</dbReference>
<dbReference type="InterPro" id="IPR011990">
    <property type="entry name" value="TPR-like_helical_dom_sf"/>
</dbReference>
<dbReference type="AlphaFoldDB" id="A0A0F8ZJI4"/>
<evidence type="ECO:0000313" key="1">
    <source>
        <dbReference type="EMBL" id="KKK86210.1"/>
    </source>
</evidence>